<dbReference type="SMART" id="SM00589">
    <property type="entry name" value="PRY"/>
    <property type="match status" value="1"/>
</dbReference>
<dbReference type="GO" id="GO:0004842">
    <property type="term" value="F:ubiquitin-protein transferase activity"/>
    <property type="evidence" value="ECO:0007669"/>
    <property type="project" value="TreeGrafter"/>
</dbReference>
<dbReference type="InterPro" id="IPR003877">
    <property type="entry name" value="SPRY_dom"/>
</dbReference>
<evidence type="ECO:0000256" key="1">
    <source>
        <dbReference type="ARBA" id="ARBA00022723"/>
    </source>
</evidence>
<dbReference type="GeneID" id="101585738"/>
<dbReference type="FunFam" id="2.60.120.920:FF:000059">
    <property type="entry name" value="E3 ubiquitin-protein ligase RNF135"/>
    <property type="match status" value="1"/>
</dbReference>
<evidence type="ECO:0000313" key="7">
    <source>
        <dbReference type="RefSeq" id="XP_023575621.1"/>
    </source>
</evidence>
<dbReference type="AlphaFoldDB" id="A0A6P6ETL9"/>
<feature type="compositionally biased region" description="Polar residues" evidence="4">
    <location>
        <begin position="9"/>
        <end position="27"/>
    </location>
</feature>
<evidence type="ECO:0000259" key="5">
    <source>
        <dbReference type="PROSITE" id="PS50188"/>
    </source>
</evidence>
<dbReference type="Gene3D" id="2.60.120.920">
    <property type="match status" value="1"/>
</dbReference>
<reference evidence="7" key="1">
    <citation type="submission" date="2025-08" db="UniProtKB">
        <authorList>
            <consortium name="RefSeq"/>
        </authorList>
    </citation>
    <scope>IDENTIFICATION</scope>
</reference>
<evidence type="ECO:0000313" key="6">
    <source>
        <dbReference type="Proteomes" id="UP000515203"/>
    </source>
</evidence>
<dbReference type="Proteomes" id="UP000515203">
    <property type="component" value="Unplaced"/>
</dbReference>
<dbReference type="PRINTS" id="PR01407">
    <property type="entry name" value="BUTYPHLNCDUF"/>
</dbReference>
<gene>
    <name evidence="7" type="primary">Rnf135</name>
</gene>
<dbReference type="PANTHER" id="PTHR25465:SF41">
    <property type="entry name" value="E3 UBIQUITIN-PROTEIN LIGASE RNF135"/>
    <property type="match status" value="1"/>
</dbReference>
<dbReference type="InterPro" id="IPR001870">
    <property type="entry name" value="B30.2/SPRY"/>
</dbReference>
<keyword evidence="3" id="KW-0862">Zinc</keyword>
<dbReference type="CTD" id="84282"/>
<dbReference type="GO" id="GO:0005737">
    <property type="term" value="C:cytoplasm"/>
    <property type="evidence" value="ECO:0007669"/>
    <property type="project" value="TreeGrafter"/>
</dbReference>
<accession>A0A6P6ETL9</accession>
<dbReference type="SUPFAM" id="SSF49899">
    <property type="entry name" value="Concanavalin A-like lectins/glucanases"/>
    <property type="match status" value="1"/>
</dbReference>
<dbReference type="Pfam" id="PF13765">
    <property type="entry name" value="PRY"/>
    <property type="match status" value="1"/>
</dbReference>
<feature type="domain" description="B30.2/SPRY" evidence="5">
    <location>
        <begin position="85"/>
        <end position="276"/>
    </location>
</feature>
<dbReference type="GO" id="GO:0008270">
    <property type="term" value="F:zinc ion binding"/>
    <property type="evidence" value="ECO:0007669"/>
    <property type="project" value="UniProtKB-KW"/>
</dbReference>
<dbReference type="OrthoDB" id="6270329at2759"/>
<dbReference type="InterPro" id="IPR006574">
    <property type="entry name" value="PRY"/>
</dbReference>
<dbReference type="RefSeq" id="XP_023575621.1">
    <property type="nucleotide sequence ID" value="XM_023719853.1"/>
</dbReference>
<keyword evidence="2" id="KW-0863">Zinc-finger</keyword>
<evidence type="ECO:0000256" key="4">
    <source>
        <dbReference type="SAM" id="MobiDB-lite"/>
    </source>
</evidence>
<dbReference type="PROSITE" id="PS50188">
    <property type="entry name" value="B302_SPRY"/>
    <property type="match status" value="1"/>
</dbReference>
<dbReference type="InParanoid" id="A0A6P6ETL9"/>
<keyword evidence="6" id="KW-1185">Reference proteome</keyword>
<dbReference type="Pfam" id="PF00622">
    <property type="entry name" value="SPRY"/>
    <property type="match status" value="1"/>
</dbReference>
<keyword evidence="1" id="KW-0479">Metal-binding</keyword>
<evidence type="ECO:0000256" key="2">
    <source>
        <dbReference type="ARBA" id="ARBA00022771"/>
    </source>
</evidence>
<dbReference type="InterPro" id="IPR051051">
    <property type="entry name" value="E3_ubiq-ligase_TRIM/RNF"/>
</dbReference>
<dbReference type="InterPro" id="IPR003879">
    <property type="entry name" value="Butyrophylin_SPRY"/>
</dbReference>
<dbReference type="PANTHER" id="PTHR25465">
    <property type="entry name" value="B-BOX DOMAIN CONTAINING"/>
    <property type="match status" value="1"/>
</dbReference>
<organism evidence="6 7">
    <name type="scientific">Octodon degus</name>
    <name type="common">Degu</name>
    <name type="synonym">Sciurus degus</name>
    <dbReference type="NCBI Taxonomy" id="10160"/>
    <lineage>
        <taxon>Eukaryota</taxon>
        <taxon>Metazoa</taxon>
        <taxon>Chordata</taxon>
        <taxon>Craniata</taxon>
        <taxon>Vertebrata</taxon>
        <taxon>Euteleostomi</taxon>
        <taxon>Mammalia</taxon>
        <taxon>Eutheria</taxon>
        <taxon>Euarchontoglires</taxon>
        <taxon>Glires</taxon>
        <taxon>Rodentia</taxon>
        <taxon>Hystricomorpha</taxon>
        <taxon>Octodontidae</taxon>
        <taxon>Octodon</taxon>
    </lineage>
</organism>
<dbReference type="InterPro" id="IPR043136">
    <property type="entry name" value="B30.2/SPRY_sf"/>
</dbReference>
<evidence type="ECO:0000256" key="3">
    <source>
        <dbReference type="ARBA" id="ARBA00022833"/>
    </source>
</evidence>
<sequence length="276" mass="31102">MIEFGDDYTLSSGQDDSLASPPLLTSRTSEKETREILHALEEIQEKLRGNVSWKEAPAKQTQDEPIYLRRTELPEALCSPSCTQPDRSWPAPKRPSQFAQWAISPTFDSGSLSCSLEVSKDCRTVTVSHRQQNYPWSPQRFSASQVFCSQALSSGRQYWEVDTQHCNHWAVGVASWTMARDRILGRTMDSWCVEWKGTGKLSAWTMAKETVLGSDRPGVVGIWLDLEEGKLAFYSVASEESLLYECKVSACSPLHPAFWLFGLRQGNSLIIKQARM</sequence>
<protein>
    <submittedName>
        <fullName evidence="7">E3 ubiquitin-protein ligase RNF135</fullName>
    </submittedName>
</protein>
<dbReference type="GO" id="GO:0045088">
    <property type="term" value="P:regulation of innate immune response"/>
    <property type="evidence" value="ECO:0007669"/>
    <property type="project" value="TreeGrafter"/>
</dbReference>
<dbReference type="GO" id="GO:0043021">
    <property type="term" value="F:ribonucleoprotein complex binding"/>
    <property type="evidence" value="ECO:0007669"/>
    <property type="project" value="TreeGrafter"/>
</dbReference>
<dbReference type="InterPro" id="IPR042723">
    <property type="entry name" value="RNF135_SPRY_PRY_dom"/>
</dbReference>
<dbReference type="FunCoup" id="A0A6P6ETL9">
    <property type="interactions" value="28"/>
</dbReference>
<proteinExistence type="predicted"/>
<dbReference type="CDD" id="cd12902">
    <property type="entry name" value="SPRY_PRY_RNF135"/>
    <property type="match status" value="1"/>
</dbReference>
<feature type="region of interest" description="Disordered" evidence="4">
    <location>
        <begin position="1"/>
        <end position="31"/>
    </location>
</feature>
<dbReference type="SMART" id="SM00449">
    <property type="entry name" value="SPRY"/>
    <property type="match status" value="1"/>
</dbReference>
<dbReference type="InterPro" id="IPR013320">
    <property type="entry name" value="ConA-like_dom_sf"/>
</dbReference>
<name>A0A6P6ETL9_OCTDE</name>